<keyword evidence="4" id="KW-1185">Reference proteome</keyword>
<dbReference type="InterPro" id="IPR006137">
    <property type="entry name" value="NADH_UbQ_OxRdtase-like_20kDa"/>
</dbReference>
<dbReference type="PANTHER" id="PTHR42845:SF1">
    <property type="entry name" value="HYDROGENASE SMALL SUBUNIT"/>
    <property type="match status" value="1"/>
</dbReference>
<dbReference type="SUPFAM" id="SSF56770">
    <property type="entry name" value="HydA/Nqo6-like"/>
    <property type="match status" value="1"/>
</dbReference>
<dbReference type="GO" id="GO:0016491">
    <property type="term" value="F:oxidoreductase activity"/>
    <property type="evidence" value="ECO:0007669"/>
    <property type="project" value="UniProtKB-KW"/>
</dbReference>
<dbReference type="Pfam" id="PF01058">
    <property type="entry name" value="Oxidored_q6"/>
    <property type="match status" value="1"/>
</dbReference>
<dbReference type="GO" id="GO:0051536">
    <property type="term" value="F:iron-sulfur cluster binding"/>
    <property type="evidence" value="ECO:0007669"/>
    <property type="project" value="InterPro"/>
</dbReference>
<dbReference type="InterPro" id="IPR037024">
    <property type="entry name" value="NiFe_Hase_small_N_sf"/>
</dbReference>
<evidence type="ECO:0000313" key="3">
    <source>
        <dbReference type="EMBL" id="UWZ83596.1"/>
    </source>
</evidence>
<dbReference type="InterPro" id="IPR051349">
    <property type="entry name" value="Hydrogenase_assoc-protein"/>
</dbReference>
<reference evidence="3" key="1">
    <citation type="submission" date="2021-04" db="EMBL/GenBank/DDBJ databases">
        <title>Phylogenetic analysis of Acidobacteriaceae.</title>
        <authorList>
            <person name="Qiu L."/>
            <person name="Zhang Q."/>
        </authorList>
    </citation>
    <scope>NUCLEOTIDE SEQUENCE</scope>
    <source>
        <strain evidence="3">DSM 25168</strain>
    </source>
</reference>
<dbReference type="EMBL" id="CP093313">
    <property type="protein sequence ID" value="UWZ83596.1"/>
    <property type="molecule type" value="Genomic_DNA"/>
</dbReference>
<dbReference type="Proteomes" id="UP001059380">
    <property type="component" value="Chromosome"/>
</dbReference>
<feature type="domain" description="NADH:ubiquinone oxidoreductase-like 20kDa subunit" evidence="2">
    <location>
        <begin position="14"/>
        <end position="160"/>
    </location>
</feature>
<dbReference type="KEGG" id="orp:MOP44_23895"/>
<dbReference type="PANTHER" id="PTHR42845">
    <property type="entry name" value="COENZYME F420-REDUCING HYDROGENASE, GAMMA SUBUNIT"/>
    <property type="match status" value="1"/>
</dbReference>
<keyword evidence="1" id="KW-0560">Oxidoreductase</keyword>
<dbReference type="RefSeq" id="WP_260792931.1">
    <property type="nucleotide sequence ID" value="NZ_CP093313.1"/>
</dbReference>
<name>A0A9J7BL38_9BACT</name>
<proteinExistence type="predicted"/>
<dbReference type="Gene3D" id="3.40.50.700">
    <property type="entry name" value="NADH:ubiquinone oxidoreductase-like, 20kDa subunit"/>
    <property type="match status" value="1"/>
</dbReference>
<evidence type="ECO:0000256" key="1">
    <source>
        <dbReference type="ARBA" id="ARBA00023002"/>
    </source>
</evidence>
<organism evidence="3 4">
    <name type="scientific">Occallatibacter riparius</name>
    <dbReference type="NCBI Taxonomy" id="1002689"/>
    <lineage>
        <taxon>Bacteria</taxon>
        <taxon>Pseudomonadati</taxon>
        <taxon>Acidobacteriota</taxon>
        <taxon>Terriglobia</taxon>
        <taxon>Terriglobales</taxon>
        <taxon>Acidobacteriaceae</taxon>
        <taxon>Occallatibacter</taxon>
    </lineage>
</organism>
<protein>
    <recommendedName>
        <fullName evidence="2">NADH:ubiquinone oxidoreductase-like 20kDa subunit domain-containing protein</fullName>
    </recommendedName>
</protein>
<evidence type="ECO:0000313" key="4">
    <source>
        <dbReference type="Proteomes" id="UP001059380"/>
    </source>
</evidence>
<dbReference type="AlphaFoldDB" id="A0A9J7BL38"/>
<evidence type="ECO:0000259" key="2">
    <source>
        <dbReference type="Pfam" id="PF01058"/>
    </source>
</evidence>
<gene>
    <name evidence="3" type="ORF">MOP44_23895</name>
</gene>
<accession>A0A9J7BL38</accession>
<sequence>MSKLKLATAWLDGCSGCHMSFLDMDERLLELAEFVDLVYSPLVDLKDFPDQVDITLVEGAVASVDDEAKIKKIRAHTKMLIAIGDCAITGNVPSMRNPIGPEPILDRAYIENATLQPQIPCVVVPKLLKVVRPVHEFVEVDVFLPGCPPSADTFHTALTAIISGEPLDIPALTRFGA</sequence>